<reference evidence="2" key="1">
    <citation type="submission" date="2022-11" db="UniProtKB">
        <authorList>
            <consortium name="WormBaseParasite"/>
        </authorList>
    </citation>
    <scope>IDENTIFICATION</scope>
</reference>
<protein>
    <submittedName>
        <fullName evidence="2">Regulatory protein zeste</fullName>
    </submittedName>
</protein>
<dbReference type="WBParaSite" id="PS1159_v2.g7560.t1">
    <property type="protein sequence ID" value="PS1159_v2.g7560.t1"/>
    <property type="gene ID" value="PS1159_v2.g7560"/>
</dbReference>
<evidence type="ECO:0000313" key="2">
    <source>
        <dbReference type="WBParaSite" id="PS1159_v2.g7560.t1"/>
    </source>
</evidence>
<proteinExistence type="predicted"/>
<organism evidence="1 2">
    <name type="scientific">Panagrolaimus sp. PS1159</name>
    <dbReference type="NCBI Taxonomy" id="55785"/>
    <lineage>
        <taxon>Eukaryota</taxon>
        <taxon>Metazoa</taxon>
        <taxon>Ecdysozoa</taxon>
        <taxon>Nematoda</taxon>
        <taxon>Chromadorea</taxon>
        <taxon>Rhabditida</taxon>
        <taxon>Tylenchina</taxon>
        <taxon>Panagrolaimomorpha</taxon>
        <taxon>Panagrolaimoidea</taxon>
        <taxon>Panagrolaimidae</taxon>
        <taxon>Panagrolaimus</taxon>
    </lineage>
</organism>
<accession>A0AC35GPT1</accession>
<dbReference type="Proteomes" id="UP000887580">
    <property type="component" value="Unplaced"/>
</dbReference>
<name>A0AC35GPT1_9BILA</name>
<sequence>MRSDQTLRLVQLYHDNYPEISKHTQDIEGRRRKMEIWKNITDELNASFDTNFTVEQYKKKLQNVQCTSRQKLQTGKRFRPTDNTTHKFSPAEREFIRLFESGTRDSSPNLLNGIKVEDLIQQFGAAVSDHCSSVDYINGSRNQTPTEISSNNSTNNENDFSTGNLTSQDILNQQLLLLLNNSHLLPNLSVIGNNGISHNNNNMDADDDNDDAESEEVNEPDGPEGAREPPNLQVSPAATSSSSSDFGGIKKMDENKIIREMKVTASSATATGSAKRKKRKLEASPEIHCSNGNSGDEFGALNDSSSKFANEMVRLQKQILANQELILQELRHNNQPPKTSRIETELGTLIGTKLDRLCDCLIEVVSKNSHKRIDINNDTSSAVSNE</sequence>
<evidence type="ECO:0000313" key="1">
    <source>
        <dbReference type="Proteomes" id="UP000887580"/>
    </source>
</evidence>